<dbReference type="EMBL" id="KN551737">
    <property type="protein sequence ID" value="KHJ91881.1"/>
    <property type="molecule type" value="Genomic_DNA"/>
</dbReference>
<evidence type="ECO:0000313" key="2">
    <source>
        <dbReference type="EMBL" id="KHJ91881.1"/>
    </source>
</evidence>
<dbReference type="Proteomes" id="UP000053660">
    <property type="component" value="Unassembled WGS sequence"/>
</dbReference>
<keyword evidence="3" id="KW-1185">Reference proteome</keyword>
<accession>A0A0B1T6W2</accession>
<evidence type="ECO:0000256" key="1">
    <source>
        <dbReference type="SAM" id="MobiDB-lite"/>
    </source>
</evidence>
<feature type="non-terminal residue" evidence="2">
    <location>
        <position position="1"/>
    </location>
</feature>
<dbReference type="AlphaFoldDB" id="A0A0B1T6W2"/>
<organism evidence="2 3">
    <name type="scientific">Oesophagostomum dentatum</name>
    <name type="common">Nodular worm</name>
    <dbReference type="NCBI Taxonomy" id="61180"/>
    <lineage>
        <taxon>Eukaryota</taxon>
        <taxon>Metazoa</taxon>
        <taxon>Ecdysozoa</taxon>
        <taxon>Nematoda</taxon>
        <taxon>Chromadorea</taxon>
        <taxon>Rhabditida</taxon>
        <taxon>Rhabditina</taxon>
        <taxon>Rhabditomorpha</taxon>
        <taxon>Strongyloidea</taxon>
        <taxon>Strongylidae</taxon>
        <taxon>Oesophagostomum</taxon>
    </lineage>
</organism>
<sequence>EGQKNRCVSLCFTSSLCYSTDYTKCCYTKVCQRRSDSLLGKKTRRIYWRRSAYLGTSQLYLDQIHVLGVQESLLLGEIRVSGDKGGTCFEMCGPRDLTPTQSESRASSPCTRAARQGLHTM</sequence>
<name>A0A0B1T6W2_OESDE</name>
<evidence type="ECO:0000313" key="3">
    <source>
        <dbReference type="Proteomes" id="UP000053660"/>
    </source>
</evidence>
<gene>
    <name evidence="2" type="ORF">OESDEN_08241</name>
</gene>
<feature type="compositionally biased region" description="Polar residues" evidence="1">
    <location>
        <begin position="98"/>
        <end position="110"/>
    </location>
</feature>
<feature type="region of interest" description="Disordered" evidence="1">
    <location>
        <begin position="97"/>
        <end position="121"/>
    </location>
</feature>
<proteinExistence type="predicted"/>
<protein>
    <submittedName>
        <fullName evidence="2">Uncharacterized protein</fullName>
    </submittedName>
</protein>
<reference evidence="2 3" key="1">
    <citation type="submission" date="2014-03" db="EMBL/GenBank/DDBJ databases">
        <title>Draft genome of the hookworm Oesophagostomum dentatum.</title>
        <authorList>
            <person name="Mitreva M."/>
        </authorList>
    </citation>
    <scope>NUCLEOTIDE SEQUENCE [LARGE SCALE GENOMIC DNA]</scope>
    <source>
        <strain evidence="2 3">OD-Hann</strain>
    </source>
</reference>